<feature type="transmembrane region" description="Helical" evidence="2">
    <location>
        <begin position="119"/>
        <end position="139"/>
    </location>
</feature>
<proteinExistence type="predicted"/>
<dbReference type="Pfam" id="PF04280">
    <property type="entry name" value="Tim44"/>
    <property type="match status" value="1"/>
</dbReference>
<evidence type="ECO:0000256" key="2">
    <source>
        <dbReference type="SAM" id="Phobius"/>
    </source>
</evidence>
<gene>
    <name evidence="4" type="ORF">SPMU_22790</name>
</gene>
<dbReference type="PANTHER" id="PTHR41542:SF1">
    <property type="entry name" value="BLL5807 PROTEIN"/>
    <property type="match status" value="1"/>
</dbReference>
<feature type="domain" description="Tim44-like" evidence="3">
    <location>
        <begin position="199"/>
        <end position="341"/>
    </location>
</feature>
<dbReference type="RefSeq" id="WP_088334128.1">
    <property type="nucleotide sequence ID" value="NZ_NBBJ01000003.1"/>
</dbReference>
<keyword evidence="5" id="KW-1185">Reference proteome</keyword>
<dbReference type="AlphaFoldDB" id="A0A245ZJD3"/>
<evidence type="ECO:0000256" key="1">
    <source>
        <dbReference type="SAM" id="MobiDB-lite"/>
    </source>
</evidence>
<accession>A0A245ZJD3</accession>
<keyword evidence="2" id="KW-0472">Membrane</keyword>
<comment type="caution">
    <text evidence="4">The sequence shown here is derived from an EMBL/GenBank/DDBJ whole genome shotgun (WGS) entry which is preliminary data.</text>
</comment>
<evidence type="ECO:0000313" key="5">
    <source>
        <dbReference type="Proteomes" id="UP000197783"/>
    </source>
</evidence>
<dbReference type="Gene3D" id="3.10.450.240">
    <property type="match status" value="1"/>
</dbReference>
<dbReference type="InterPro" id="IPR007379">
    <property type="entry name" value="Tim44-like_dom"/>
</dbReference>
<protein>
    <submittedName>
        <fullName evidence="4">Tim44-like domain protein</fullName>
    </submittedName>
</protein>
<dbReference type="OrthoDB" id="9780873at2"/>
<dbReference type="PANTHER" id="PTHR41542">
    <property type="entry name" value="BLL5807 PROTEIN"/>
    <property type="match status" value="1"/>
</dbReference>
<feature type="region of interest" description="Disordered" evidence="1">
    <location>
        <begin position="53"/>
        <end position="83"/>
    </location>
</feature>
<dbReference type="SMART" id="SM00978">
    <property type="entry name" value="Tim44"/>
    <property type="match status" value="1"/>
</dbReference>
<keyword evidence="2" id="KW-1133">Transmembrane helix</keyword>
<evidence type="ECO:0000313" key="4">
    <source>
        <dbReference type="EMBL" id="OWK29857.1"/>
    </source>
</evidence>
<organism evidence="4 5">
    <name type="scientific">Sphingomonas mucosissima</name>
    <dbReference type="NCBI Taxonomy" id="370959"/>
    <lineage>
        <taxon>Bacteria</taxon>
        <taxon>Pseudomonadati</taxon>
        <taxon>Pseudomonadota</taxon>
        <taxon>Alphaproteobacteria</taxon>
        <taxon>Sphingomonadales</taxon>
        <taxon>Sphingomonadaceae</taxon>
        <taxon>Sphingomonas</taxon>
    </lineage>
</organism>
<feature type="transmembrane region" description="Helical" evidence="2">
    <location>
        <begin position="95"/>
        <end position="113"/>
    </location>
</feature>
<dbReference type="InterPro" id="IPR032710">
    <property type="entry name" value="NTF2-like_dom_sf"/>
</dbReference>
<evidence type="ECO:0000259" key="3">
    <source>
        <dbReference type="SMART" id="SM00978"/>
    </source>
</evidence>
<feature type="compositionally biased region" description="Low complexity" evidence="1">
    <location>
        <begin position="68"/>
        <end position="83"/>
    </location>
</feature>
<dbReference type="Proteomes" id="UP000197783">
    <property type="component" value="Unassembled WGS sequence"/>
</dbReference>
<dbReference type="SUPFAM" id="SSF54427">
    <property type="entry name" value="NTF2-like"/>
    <property type="match status" value="1"/>
</dbReference>
<sequence length="342" mass="35216">MIRLKKGTLGAVGLGLAATVMLTLPIEADARRGGSFGSRGARTYNAPAATNVAPRQTAPMQRSMTDRPAAGTQAAQPGAAGAAATAGRGGMGRGLLGGLLAGGLIGALLGGGLGALGGAGAVMALLQIVLIGGLVFFLFRMFRRRSGAGPAPAMAGARHGFSGNGAVAGGTGGGATVFPFTGSQPQSSAAAAPTRGFPSALAPQQASEDIAINDADRQDFERLLTEVQDAFSNEDFARLRERTTPEVMSYFAEELSQNATSGRRNSVTGTRLLDAEVAEAWREGPVDYATIAMRYEGVDVMLDRSTGEVVEGDPSRATDTTELWTFKREPQGQWRLSAIQAA</sequence>
<keyword evidence="2" id="KW-0812">Transmembrane</keyword>
<dbReference type="EMBL" id="NBBJ01000003">
    <property type="protein sequence ID" value="OWK29857.1"/>
    <property type="molecule type" value="Genomic_DNA"/>
</dbReference>
<name>A0A245ZJD3_9SPHN</name>
<reference evidence="4 5" key="1">
    <citation type="submission" date="2017-03" db="EMBL/GenBank/DDBJ databases">
        <title>Genome sequence of Sphingomonas mucosissima DSM 17494.</title>
        <authorList>
            <person name="Poehlein A."/>
            <person name="Wuebbeler J.H."/>
            <person name="Steinbuechel A."/>
            <person name="Daniel R."/>
        </authorList>
    </citation>
    <scope>NUCLEOTIDE SEQUENCE [LARGE SCALE GENOMIC DNA]</scope>
    <source>
        <strain evidence="4 5">DSM 17494</strain>
    </source>
</reference>